<dbReference type="Proteomes" id="UP000314294">
    <property type="component" value="Unassembled WGS sequence"/>
</dbReference>
<feature type="compositionally biased region" description="Polar residues" evidence="1">
    <location>
        <begin position="82"/>
        <end position="92"/>
    </location>
</feature>
<comment type="caution">
    <text evidence="2">The sequence shown here is derived from an EMBL/GenBank/DDBJ whole genome shotgun (WGS) entry which is preliminary data.</text>
</comment>
<feature type="region of interest" description="Disordered" evidence="1">
    <location>
        <begin position="47"/>
        <end position="92"/>
    </location>
</feature>
<gene>
    <name evidence="2" type="ORF">EYF80_048191</name>
</gene>
<organism evidence="2 3">
    <name type="scientific">Liparis tanakae</name>
    <name type="common">Tanaka's snailfish</name>
    <dbReference type="NCBI Taxonomy" id="230148"/>
    <lineage>
        <taxon>Eukaryota</taxon>
        <taxon>Metazoa</taxon>
        <taxon>Chordata</taxon>
        <taxon>Craniata</taxon>
        <taxon>Vertebrata</taxon>
        <taxon>Euteleostomi</taxon>
        <taxon>Actinopterygii</taxon>
        <taxon>Neopterygii</taxon>
        <taxon>Teleostei</taxon>
        <taxon>Neoteleostei</taxon>
        <taxon>Acanthomorphata</taxon>
        <taxon>Eupercaria</taxon>
        <taxon>Perciformes</taxon>
        <taxon>Cottioidei</taxon>
        <taxon>Cottales</taxon>
        <taxon>Liparidae</taxon>
        <taxon>Liparis</taxon>
    </lineage>
</organism>
<dbReference type="AlphaFoldDB" id="A0A4Z2FKU8"/>
<evidence type="ECO:0000313" key="3">
    <source>
        <dbReference type="Proteomes" id="UP000314294"/>
    </source>
</evidence>
<proteinExistence type="predicted"/>
<evidence type="ECO:0000313" key="2">
    <source>
        <dbReference type="EMBL" id="TNN41641.1"/>
    </source>
</evidence>
<reference evidence="2 3" key="1">
    <citation type="submission" date="2019-03" db="EMBL/GenBank/DDBJ databases">
        <title>First draft genome of Liparis tanakae, snailfish: a comprehensive survey of snailfish specific genes.</title>
        <authorList>
            <person name="Kim W."/>
            <person name="Song I."/>
            <person name="Jeong J.-H."/>
            <person name="Kim D."/>
            <person name="Kim S."/>
            <person name="Ryu S."/>
            <person name="Song J.Y."/>
            <person name="Lee S.K."/>
        </authorList>
    </citation>
    <scope>NUCLEOTIDE SEQUENCE [LARGE SCALE GENOMIC DNA]</scope>
    <source>
        <tissue evidence="2">Muscle</tissue>
    </source>
</reference>
<name>A0A4Z2FKU8_9TELE</name>
<accession>A0A4Z2FKU8</accession>
<protein>
    <submittedName>
        <fullName evidence="2">Uncharacterized protein</fullName>
    </submittedName>
</protein>
<evidence type="ECO:0000256" key="1">
    <source>
        <dbReference type="SAM" id="MobiDB-lite"/>
    </source>
</evidence>
<dbReference type="EMBL" id="SRLO01001091">
    <property type="protein sequence ID" value="TNN41641.1"/>
    <property type="molecule type" value="Genomic_DNA"/>
</dbReference>
<keyword evidence="3" id="KW-1185">Reference proteome</keyword>
<sequence length="92" mass="10965">MPLKLFLMKLGPSEDVQYPYVDRFDHTEELIYPIRQREVGLMARCRRQETRTERRRRVVSQPSLLHYPPALKVSHTQRRPSSDSSSQKKNKL</sequence>